<dbReference type="GO" id="GO:0005789">
    <property type="term" value="C:endoplasmic reticulum membrane"/>
    <property type="evidence" value="ECO:0007669"/>
    <property type="project" value="UniProtKB-SubCell"/>
</dbReference>
<comment type="subcellular location">
    <subcellularLocation>
        <location evidence="1">Endoplasmic reticulum membrane</location>
        <topology evidence="1">Multi-pass membrane protein</topology>
    </subcellularLocation>
</comment>
<evidence type="ECO:0000256" key="2">
    <source>
        <dbReference type="ARBA" id="ARBA00007475"/>
    </source>
</evidence>
<dbReference type="Proteomes" id="UP000669133">
    <property type="component" value="Unassembled WGS sequence"/>
</dbReference>
<dbReference type="PANTHER" id="PTHR15301:SF3">
    <property type="entry name" value="PROTEIN NSG1-RELATED"/>
    <property type="match status" value="1"/>
</dbReference>
<sequence length="337" mass="37676">MSDLRRIAISNTNIKGMDGTQTPSSIHSQESTDAASGQMGKTDSEINLTRPELYGMYEGDSFVDYNKDIDDSSLLDLNVLNTGKNGDTIKPKEEEPTKLTLYSLPLIFKLAILAISAFVYNQVTRHINYNHFNENQLVNYPLTITHIFLNSFVSKFRLSNYIEISTTHFPILFTIDDILALTLQGLIMASLHPILDKITPQIFSKRLLSSNPNPNSKSQVSSDLIRSFITFLGISYAIRKIEWNSFLQVSIIWSLINPGLWLLLDGTISGFLASLIASGVACVCIYSQNYNSIIINNNSGFSKTNNDVIALWLWIGSFFFCGIIIFGKLGRSLFANK</sequence>
<accession>A0A8H7ZL87</accession>
<comment type="similarity">
    <text evidence="2">Belongs to the INSIG family.</text>
</comment>
<dbReference type="InterPro" id="IPR025929">
    <property type="entry name" value="INSIG_fam"/>
</dbReference>
<feature type="transmembrane region" description="Helical" evidence="8">
    <location>
        <begin position="245"/>
        <end position="264"/>
    </location>
</feature>
<proteinExistence type="inferred from homology"/>
<organism evidence="9 10">
    <name type="scientific">Candida metapsilosis</name>
    <dbReference type="NCBI Taxonomy" id="273372"/>
    <lineage>
        <taxon>Eukaryota</taxon>
        <taxon>Fungi</taxon>
        <taxon>Dikarya</taxon>
        <taxon>Ascomycota</taxon>
        <taxon>Saccharomycotina</taxon>
        <taxon>Pichiomycetes</taxon>
        <taxon>Debaryomycetaceae</taxon>
        <taxon>Candida/Lodderomyces clade</taxon>
        <taxon>Candida</taxon>
    </lineage>
</organism>
<dbReference type="PANTHER" id="PTHR15301">
    <property type="entry name" value="INSULIN-INDUCED GENE 1"/>
    <property type="match status" value="1"/>
</dbReference>
<keyword evidence="5 8" id="KW-1133">Transmembrane helix</keyword>
<feature type="region of interest" description="Disordered" evidence="7">
    <location>
        <begin position="10"/>
        <end position="43"/>
    </location>
</feature>
<gene>
    <name evidence="9" type="ORF">I9W82_000592</name>
</gene>
<feature type="transmembrane region" description="Helical" evidence="8">
    <location>
        <begin position="308"/>
        <end position="327"/>
    </location>
</feature>
<dbReference type="AlphaFoldDB" id="A0A8H7ZL87"/>
<evidence type="ECO:0000256" key="5">
    <source>
        <dbReference type="ARBA" id="ARBA00022989"/>
    </source>
</evidence>
<evidence type="ECO:0000313" key="9">
    <source>
        <dbReference type="EMBL" id="KAG5421501.1"/>
    </source>
</evidence>
<dbReference type="GeneID" id="93649221"/>
<dbReference type="EMBL" id="JAEOAQ010000001">
    <property type="protein sequence ID" value="KAG5421501.1"/>
    <property type="molecule type" value="Genomic_DNA"/>
</dbReference>
<evidence type="ECO:0000256" key="1">
    <source>
        <dbReference type="ARBA" id="ARBA00004477"/>
    </source>
</evidence>
<comment type="caution">
    <text evidence="9">The sequence shown here is derived from an EMBL/GenBank/DDBJ whole genome shotgun (WGS) entry which is preliminary data.</text>
</comment>
<keyword evidence="4" id="KW-0256">Endoplasmic reticulum</keyword>
<name>A0A8H7ZL87_9ASCO</name>
<evidence type="ECO:0000313" key="10">
    <source>
        <dbReference type="Proteomes" id="UP000669133"/>
    </source>
</evidence>
<feature type="transmembrane region" description="Helical" evidence="8">
    <location>
        <begin position="99"/>
        <end position="120"/>
    </location>
</feature>
<keyword evidence="6 8" id="KW-0472">Membrane</keyword>
<dbReference type="RefSeq" id="XP_067550617.1">
    <property type="nucleotide sequence ID" value="XM_067694973.1"/>
</dbReference>
<evidence type="ECO:0000256" key="8">
    <source>
        <dbReference type="SAM" id="Phobius"/>
    </source>
</evidence>
<keyword evidence="10" id="KW-1185">Reference proteome</keyword>
<dbReference type="Pfam" id="PF07281">
    <property type="entry name" value="INSIG"/>
    <property type="match status" value="1"/>
</dbReference>
<dbReference type="OrthoDB" id="205546at2759"/>
<evidence type="ECO:0000256" key="6">
    <source>
        <dbReference type="ARBA" id="ARBA00023136"/>
    </source>
</evidence>
<evidence type="ECO:0000256" key="7">
    <source>
        <dbReference type="SAM" id="MobiDB-lite"/>
    </source>
</evidence>
<dbReference type="GO" id="GO:0016126">
    <property type="term" value="P:sterol biosynthetic process"/>
    <property type="evidence" value="ECO:0007669"/>
    <property type="project" value="TreeGrafter"/>
</dbReference>
<evidence type="ECO:0000256" key="4">
    <source>
        <dbReference type="ARBA" id="ARBA00022824"/>
    </source>
</evidence>
<keyword evidence="3 8" id="KW-0812">Transmembrane</keyword>
<evidence type="ECO:0000256" key="3">
    <source>
        <dbReference type="ARBA" id="ARBA00022692"/>
    </source>
</evidence>
<feature type="transmembrane region" description="Helical" evidence="8">
    <location>
        <begin position="270"/>
        <end position="287"/>
    </location>
</feature>
<reference evidence="9 10" key="1">
    <citation type="submission" date="2020-12" db="EMBL/GenBank/DDBJ databases">
        <title>Effect of drift, selection, and recombination on the evolution of hybrid genomes in Candida yeast pathogens.</title>
        <authorList>
            <person name="Mixao V."/>
            <person name="Ksiezopolska E."/>
            <person name="Saus E."/>
            <person name="Boekhout T."/>
            <person name="Gacser A."/>
            <person name="Gabaldon T."/>
        </authorList>
    </citation>
    <scope>NUCLEOTIDE SEQUENCE [LARGE SCALE GENOMIC DNA]</scope>
    <source>
        <strain evidence="9 10">BP57</strain>
    </source>
</reference>
<protein>
    <submittedName>
        <fullName evidence="9">Uncharacterized protein</fullName>
    </submittedName>
</protein>